<protein>
    <submittedName>
        <fullName evidence="3">VPLPA-CTERM protein sorting domain-containing protein</fullName>
    </submittedName>
</protein>
<dbReference type="InterPro" id="IPR022472">
    <property type="entry name" value="VPLPA-CTERM"/>
</dbReference>
<accession>A0A1G7IXL4</accession>
<feature type="transmembrane region" description="Helical" evidence="1">
    <location>
        <begin position="152"/>
        <end position="175"/>
    </location>
</feature>
<dbReference type="RefSeq" id="WP_242652312.1">
    <property type="nucleotide sequence ID" value="NZ_FNAT01000008.1"/>
</dbReference>
<name>A0A1G7IXL4_9RHOB</name>
<feature type="signal peptide" evidence="2">
    <location>
        <begin position="1"/>
        <end position="26"/>
    </location>
</feature>
<evidence type="ECO:0000256" key="1">
    <source>
        <dbReference type="SAM" id="Phobius"/>
    </source>
</evidence>
<keyword evidence="1" id="KW-0812">Transmembrane</keyword>
<sequence length="181" mass="18295">MNLLRKACLAGALALVPALLPAVGSAATVLSATITDGGTFGLSSPHHHVVRFEDGDVAGGYSFTFTNDTGWASTFGITDATVLQNATFSFADTGVTAAWDSGESFNVAPGTMAAGLRVVTRLAAGASDTLRISYGDPTALDGKREGTGTIDIAIAAVPLPAAGFLLLAGLGALGLRRRRGD</sequence>
<keyword evidence="2" id="KW-0732">Signal</keyword>
<evidence type="ECO:0000313" key="3">
    <source>
        <dbReference type="EMBL" id="SDF17019.1"/>
    </source>
</evidence>
<keyword evidence="1" id="KW-0472">Membrane</keyword>
<dbReference type="EMBL" id="FNAT01000008">
    <property type="protein sequence ID" value="SDF17019.1"/>
    <property type="molecule type" value="Genomic_DNA"/>
</dbReference>
<reference evidence="4" key="1">
    <citation type="submission" date="2016-10" db="EMBL/GenBank/DDBJ databases">
        <authorList>
            <person name="Varghese N."/>
            <person name="Submissions S."/>
        </authorList>
    </citation>
    <scope>NUCLEOTIDE SEQUENCE [LARGE SCALE GENOMIC DNA]</scope>
    <source>
        <strain evidence="4">DSM 21424</strain>
    </source>
</reference>
<feature type="chain" id="PRO_5011574500" evidence="2">
    <location>
        <begin position="27"/>
        <end position="181"/>
    </location>
</feature>
<dbReference type="Proteomes" id="UP000198922">
    <property type="component" value="Unassembled WGS sequence"/>
</dbReference>
<gene>
    <name evidence="3" type="ORF">SAMN04488567_3552</name>
</gene>
<evidence type="ECO:0000256" key="2">
    <source>
        <dbReference type="SAM" id="SignalP"/>
    </source>
</evidence>
<keyword evidence="1" id="KW-1133">Transmembrane helix</keyword>
<evidence type="ECO:0000313" key="4">
    <source>
        <dbReference type="Proteomes" id="UP000198922"/>
    </source>
</evidence>
<organism evidence="3 4">
    <name type="scientific">Limimaricola pyoseonensis</name>
    <dbReference type="NCBI Taxonomy" id="521013"/>
    <lineage>
        <taxon>Bacteria</taxon>
        <taxon>Pseudomonadati</taxon>
        <taxon>Pseudomonadota</taxon>
        <taxon>Alphaproteobacteria</taxon>
        <taxon>Rhodobacterales</taxon>
        <taxon>Paracoccaceae</taxon>
        <taxon>Limimaricola</taxon>
    </lineage>
</organism>
<dbReference type="NCBIfam" id="TIGR03370">
    <property type="entry name" value="VPLPA-CTERM"/>
    <property type="match status" value="1"/>
</dbReference>
<proteinExistence type="predicted"/>
<dbReference type="STRING" id="521013.SAMN04488567_3552"/>
<keyword evidence="4" id="KW-1185">Reference proteome</keyword>
<dbReference type="AlphaFoldDB" id="A0A1G7IXL4"/>